<dbReference type="OrthoDB" id="194358at2759"/>
<dbReference type="SMART" id="SM00248">
    <property type="entry name" value="ANK"/>
    <property type="match status" value="13"/>
</dbReference>
<feature type="region of interest" description="Disordered" evidence="4">
    <location>
        <begin position="437"/>
        <end position="457"/>
    </location>
</feature>
<comment type="caution">
    <text evidence="5">The sequence shown here is derived from an EMBL/GenBank/DDBJ whole genome shotgun (WGS) entry which is preliminary data.</text>
</comment>
<feature type="region of interest" description="Disordered" evidence="4">
    <location>
        <begin position="356"/>
        <end position="394"/>
    </location>
</feature>
<feature type="compositionally biased region" description="Low complexity" evidence="4">
    <location>
        <begin position="47"/>
        <end position="61"/>
    </location>
</feature>
<keyword evidence="1" id="KW-0677">Repeat</keyword>
<evidence type="ECO:0000313" key="5">
    <source>
        <dbReference type="EMBL" id="OAQ65811.1"/>
    </source>
</evidence>
<dbReference type="PROSITE" id="PS50088">
    <property type="entry name" value="ANK_REPEAT"/>
    <property type="match status" value="3"/>
</dbReference>
<feature type="compositionally biased region" description="Low complexity" evidence="4">
    <location>
        <begin position="374"/>
        <end position="394"/>
    </location>
</feature>
<feature type="repeat" description="ANK" evidence="3">
    <location>
        <begin position="809"/>
        <end position="841"/>
    </location>
</feature>
<feature type="repeat" description="ANK" evidence="3">
    <location>
        <begin position="524"/>
        <end position="556"/>
    </location>
</feature>
<evidence type="ECO:0000313" key="6">
    <source>
        <dbReference type="Proteomes" id="UP000078397"/>
    </source>
</evidence>
<gene>
    <name evidence="5" type="ORF">VFPPC_07460</name>
</gene>
<dbReference type="PANTHER" id="PTHR24123:SF33">
    <property type="entry name" value="PROTEIN HOS4"/>
    <property type="match status" value="1"/>
</dbReference>
<keyword evidence="2 3" id="KW-0040">ANK repeat</keyword>
<dbReference type="InterPro" id="IPR051165">
    <property type="entry name" value="Multifunctional_ANK_Repeat"/>
</dbReference>
<dbReference type="PANTHER" id="PTHR24123">
    <property type="entry name" value="ANKYRIN REPEAT-CONTAINING"/>
    <property type="match status" value="1"/>
</dbReference>
<dbReference type="RefSeq" id="XP_018142898.1">
    <property type="nucleotide sequence ID" value="XM_018286311.1"/>
</dbReference>
<dbReference type="PROSITE" id="PS50297">
    <property type="entry name" value="ANK_REP_REGION"/>
    <property type="match status" value="3"/>
</dbReference>
<keyword evidence="6" id="KW-1185">Reference proteome</keyword>
<evidence type="ECO:0000256" key="2">
    <source>
        <dbReference type="ARBA" id="ARBA00023043"/>
    </source>
</evidence>
<evidence type="ECO:0000256" key="1">
    <source>
        <dbReference type="ARBA" id="ARBA00022737"/>
    </source>
</evidence>
<dbReference type="Pfam" id="PF12796">
    <property type="entry name" value="Ank_2"/>
    <property type="match status" value="4"/>
</dbReference>
<feature type="compositionally biased region" description="Polar residues" evidence="4">
    <location>
        <begin position="361"/>
        <end position="373"/>
    </location>
</feature>
<name>A0A179FKR9_METCM</name>
<dbReference type="EMBL" id="LSBJ02000004">
    <property type="protein sequence ID" value="OAQ65811.1"/>
    <property type="molecule type" value="Genomic_DNA"/>
</dbReference>
<dbReference type="InterPro" id="IPR002110">
    <property type="entry name" value="Ankyrin_rpt"/>
</dbReference>
<dbReference type="KEGG" id="pchm:VFPPC_07460"/>
<feature type="region of interest" description="Disordered" evidence="4">
    <location>
        <begin position="1"/>
        <end position="76"/>
    </location>
</feature>
<accession>A0A179FKR9</accession>
<dbReference type="GeneID" id="28850305"/>
<proteinExistence type="predicted"/>
<evidence type="ECO:0000256" key="3">
    <source>
        <dbReference type="PROSITE-ProRule" id="PRU00023"/>
    </source>
</evidence>
<organism evidence="5 6">
    <name type="scientific">Pochonia chlamydosporia 170</name>
    <dbReference type="NCBI Taxonomy" id="1380566"/>
    <lineage>
        <taxon>Eukaryota</taxon>
        <taxon>Fungi</taxon>
        <taxon>Dikarya</taxon>
        <taxon>Ascomycota</taxon>
        <taxon>Pezizomycotina</taxon>
        <taxon>Sordariomycetes</taxon>
        <taxon>Hypocreomycetidae</taxon>
        <taxon>Hypocreales</taxon>
        <taxon>Clavicipitaceae</taxon>
        <taxon>Pochonia</taxon>
    </lineage>
</organism>
<dbReference type="Proteomes" id="UP000078397">
    <property type="component" value="Unassembled WGS sequence"/>
</dbReference>
<sequence length="1026" mass="111914">MSYQPLDWSTGDRAVRREVPRDVAPLPLRDPFSFDLKEALDLPPSTPSSASASTASAPTSSRYLDGGPPSAANRLPPVYYQHHHQQQPLQQLQEEQQYHQQLPASPVGIQRITAHRGFNMASTNKAQSQCLELCSVVAAACDRVAEQMSEYAALVKHFPHGFGPLARDVLDTCQVLFYIEAGLGEAARNNQSLPLDMITVLEKKFRAAQIDFRGLDHVVGKLLDSERKGAMGRMRRGFGKMFGDNSLERMTLTLAKTREDLKISALMFQWKLGAEKMESELGIGYLGLAAALDGTEFRRQRASSLASEEKASTYRSPNIPQQRSVEDHHLAMAAQTQSQPPVLPPIPKSERSVYYGHESVNGDSNGYSTGSEQSHLSPSTRFTSSSTGSSSDGLLGKRLAAHDRLSTFEETVERSSELDDLVSDIKSRELDSSKVLHLDSEPFSMPRQKPRSNVDADRPNVKQILVSAVRAKDHKLLMQLLDRGVSPDTGAEAHALNEAILCQDAESIRLLLLYGVDPNATDRHGVSPLIAAAEKSYLDAAIALLKYGADPNMSVGPEMDSPLTIAAVANNIGFTHLLLMYGGNPNQSMSDGNTLLIGSISKKTPKVLIDMLLNYGAGPNDKNKEGKSALFEAITNGRVDIVTSLLEHGADPNLPGPKHMLWPSIHQPPCLQVLLSHGADFKKCPGLMELATSINSMECIKILLKAGVDPNAKKDGVYTPLCTSIRDNRKDIFDLLLRSGADPNVPASEYPCFKCVTHHREKFLPALVAAGGNLNSPKGIIETAVTSKNGPALKWLLDQNIDPNEKNAKGHTALTSAIRDNHVGFVDILLARGANPNIRGQDWPVCMAVKNPDILSRILAVLPEPRAFKGVMERAVVANQLESVKLLLAAGVSVEDKNGGVFSPLTSGIREWHKEIVIYLLNEGGADVNAPGEHLPIVKALRRCATEHTEFIDIVLDKGADPNKMYRGWNGMMQALENGDIEILKKLAQKCGVDLTVKDEMGRTVTEIAISRRWEEAVDVLLSNAL</sequence>
<dbReference type="AlphaFoldDB" id="A0A179FKR9"/>
<dbReference type="Gene3D" id="1.25.40.20">
    <property type="entry name" value="Ankyrin repeat-containing domain"/>
    <property type="match status" value="2"/>
</dbReference>
<feature type="repeat" description="ANK" evidence="3">
    <location>
        <begin position="625"/>
        <end position="657"/>
    </location>
</feature>
<dbReference type="SUPFAM" id="SSF48403">
    <property type="entry name" value="Ankyrin repeat"/>
    <property type="match status" value="2"/>
</dbReference>
<evidence type="ECO:0000256" key="4">
    <source>
        <dbReference type="SAM" id="MobiDB-lite"/>
    </source>
</evidence>
<reference evidence="5 6" key="1">
    <citation type="journal article" date="2016" name="PLoS Pathog.">
        <title>Biosynthesis of antibiotic leucinostatins in bio-control fungus Purpureocillium lilacinum and their inhibition on phytophthora revealed by genome mining.</title>
        <authorList>
            <person name="Wang G."/>
            <person name="Liu Z."/>
            <person name="Lin R."/>
            <person name="Li E."/>
            <person name="Mao Z."/>
            <person name="Ling J."/>
            <person name="Yang Y."/>
            <person name="Yin W.B."/>
            <person name="Xie B."/>
        </authorList>
    </citation>
    <scope>NUCLEOTIDE SEQUENCE [LARGE SCALE GENOMIC DNA]</scope>
    <source>
        <strain evidence="5">170</strain>
    </source>
</reference>
<dbReference type="STRING" id="1380566.A0A179FKR9"/>
<protein>
    <submittedName>
        <fullName evidence="5">Ankyrin repeat domain-containing protein</fullName>
    </submittedName>
</protein>
<dbReference type="InterPro" id="IPR036770">
    <property type="entry name" value="Ankyrin_rpt-contain_sf"/>
</dbReference>